<dbReference type="InterPro" id="IPR052035">
    <property type="entry name" value="ZnF_BED_domain_contain"/>
</dbReference>
<dbReference type="Proteomes" id="UP000233551">
    <property type="component" value="Unassembled WGS sequence"/>
</dbReference>
<dbReference type="GO" id="GO:0008270">
    <property type="term" value="F:zinc ion binding"/>
    <property type="evidence" value="ECO:0007669"/>
    <property type="project" value="UniProtKB-KW"/>
</dbReference>
<keyword evidence="4 10" id="KW-0863">Zinc-finger</keyword>
<dbReference type="Pfam" id="PF14372">
    <property type="entry name" value="hAT-like_RNase-H"/>
    <property type="match status" value="1"/>
</dbReference>
<evidence type="ECO:0000256" key="1">
    <source>
        <dbReference type="ARBA" id="ARBA00004123"/>
    </source>
</evidence>
<keyword evidence="13" id="KW-1185">Reference proteome</keyword>
<evidence type="ECO:0000256" key="7">
    <source>
        <dbReference type="ARBA" id="ARBA00023125"/>
    </source>
</evidence>
<keyword evidence="6" id="KW-0805">Transcription regulation</keyword>
<dbReference type="SUPFAM" id="SSF53098">
    <property type="entry name" value="Ribonuclease H-like"/>
    <property type="match status" value="1"/>
</dbReference>
<dbReference type="SUPFAM" id="SSF57667">
    <property type="entry name" value="beta-beta-alpha zinc fingers"/>
    <property type="match status" value="1"/>
</dbReference>
<evidence type="ECO:0000313" key="13">
    <source>
        <dbReference type="Proteomes" id="UP000233551"/>
    </source>
</evidence>
<dbReference type="InterPro" id="IPR003656">
    <property type="entry name" value="Znf_BED"/>
</dbReference>
<evidence type="ECO:0000256" key="8">
    <source>
        <dbReference type="ARBA" id="ARBA00023163"/>
    </source>
</evidence>
<comment type="caution">
    <text evidence="12">The sequence shown here is derived from an EMBL/GenBank/DDBJ whole genome shotgun (WGS) entry which is preliminary data.</text>
</comment>
<keyword evidence="5" id="KW-0862">Zinc</keyword>
<dbReference type="SMART" id="SM00614">
    <property type="entry name" value="ZnF_BED"/>
    <property type="match status" value="1"/>
</dbReference>
<keyword evidence="8" id="KW-0804">Transcription</keyword>
<dbReference type="Pfam" id="PF02892">
    <property type="entry name" value="zf-BED"/>
    <property type="match status" value="1"/>
</dbReference>
<dbReference type="PROSITE" id="PS50808">
    <property type="entry name" value="ZF_BED"/>
    <property type="match status" value="1"/>
</dbReference>
<dbReference type="InterPro" id="IPR008906">
    <property type="entry name" value="HATC_C_dom"/>
</dbReference>
<dbReference type="AlphaFoldDB" id="A0A2I0HPG4"/>
<dbReference type="GO" id="GO:0003677">
    <property type="term" value="F:DNA binding"/>
    <property type="evidence" value="ECO:0007669"/>
    <property type="project" value="UniProtKB-KW"/>
</dbReference>
<dbReference type="GO" id="GO:0005634">
    <property type="term" value="C:nucleus"/>
    <property type="evidence" value="ECO:0007669"/>
    <property type="project" value="UniProtKB-SubCell"/>
</dbReference>
<dbReference type="PANTHER" id="PTHR46481:SF11">
    <property type="entry name" value="ZINC FINGER BED DOMAIN-CONTAINING PROTEIN RICESLEEPER 2-LIKE"/>
    <property type="match status" value="1"/>
</dbReference>
<evidence type="ECO:0000256" key="6">
    <source>
        <dbReference type="ARBA" id="ARBA00023015"/>
    </source>
</evidence>
<dbReference type="STRING" id="22663.A0A2I0HPG4"/>
<keyword evidence="3" id="KW-0479">Metal-binding</keyword>
<dbReference type="GO" id="GO:0046983">
    <property type="term" value="F:protein dimerization activity"/>
    <property type="evidence" value="ECO:0007669"/>
    <property type="project" value="InterPro"/>
</dbReference>
<organism evidence="12 13">
    <name type="scientific">Punica granatum</name>
    <name type="common">Pomegranate</name>
    <dbReference type="NCBI Taxonomy" id="22663"/>
    <lineage>
        <taxon>Eukaryota</taxon>
        <taxon>Viridiplantae</taxon>
        <taxon>Streptophyta</taxon>
        <taxon>Embryophyta</taxon>
        <taxon>Tracheophyta</taxon>
        <taxon>Spermatophyta</taxon>
        <taxon>Magnoliopsida</taxon>
        <taxon>eudicotyledons</taxon>
        <taxon>Gunneridae</taxon>
        <taxon>Pentapetalae</taxon>
        <taxon>rosids</taxon>
        <taxon>malvids</taxon>
        <taxon>Myrtales</taxon>
        <taxon>Lythraceae</taxon>
        <taxon>Punica</taxon>
    </lineage>
</organism>
<evidence type="ECO:0000256" key="3">
    <source>
        <dbReference type="ARBA" id="ARBA00022723"/>
    </source>
</evidence>
<proteinExistence type="predicted"/>
<evidence type="ECO:0000256" key="5">
    <source>
        <dbReference type="ARBA" id="ARBA00022833"/>
    </source>
</evidence>
<protein>
    <recommendedName>
        <fullName evidence="11">BED-type domain-containing protein</fullName>
    </recommendedName>
</protein>
<dbReference type="EMBL" id="PGOL01006509">
    <property type="protein sequence ID" value="PKI33627.1"/>
    <property type="molecule type" value="Genomic_DNA"/>
</dbReference>
<evidence type="ECO:0000256" key="10">
    <source>
        <dbReference type="PROSITE-ProRule" id="PRU00027"/>
    </source>
</evidence>
<keyword evidence="9" id="KW-0539">Nucleus</keyword>
<keyword evidence="7" id="KW-0238">DNA-binding</keyword>
<feature type="domain" description="BED-type" evidence="11">
    <location>
        <begin position="108"/>
        <end position="163"/>
    </location>
</feature>
<reference evidence="12 13" key="1">
    <citation type="submission" date="2017-11" db="EMBL/GenBank/DDBJ databases">
        <title>De-novo sequencing of pomegranate (Punica granatum L.) genome.</title>
        <authorList>
            <person name="Akparov Z."/>
            <person name="Amiraslanov A."/>
            <person name="Hajiyeva S."/>
            <person name="Abbasov M."/>
            <person name="Kaur K."/>
            <person name="Hamwieh A."/>
            <person name="Solovyev V."/>
            <person name="Salamov A."/>
            <person name="Braich B."/>
            <person name="Kosarev P."/>
            <person name="Mahmoud A."/>
            <person name="Hajiyev E."/>
            <person name="Babayeva S."/>
            <person name="Izzatullayeva V."/>
            <person name="Mammadov A."/>
            <person name="Mammadov A."/>
            <person name="Sharifova S."/>
            <person name="Ojaghi J."/>
            <person name="Eynullazada K."/>
            <person name="Bayramov B."/>
            <person name="Abdulazimova A."/>
            <person name="Shahmuradov I."/>
        </authorList>
    </citation>
    <scope>NUCLEOTIDE SEQUENCE [LARGE SCALE GENOMIC DNA]</scope>
    <source>
        <strain evidence="13">cv. AG2017</strain>
        <tissue evidence="12">Leaf</tissue>
    </source>
</reference>
<dbReference type="InterPro" id="IPR036236">
    <property type="entry name" value="Znf_C2H2_sf"/>
</dbReference>
<evidence type="ECO:0000256" key="2">
    <source>
        <dbReference type="ARBA" id="ARBA00011738"/>
    </source>
</evidence>
<dbReference type="InterPro" id="IPR025525">
    <property type="entry name" value="hAT-like_transposase_RNase-H"/>
</dbReference>
<name>A0A2I0HPG4_PUNGR</name>
<evidence type="ECO:0000313" key="12">
    <source>
        <dbReference type="EMBL" id="PKI33627.1"/>
    </source>
</evidence>
<dbReference type="Pfam" id="PF05699">
    <property type="entry name" value="Dimer_Tnp_hAT"/>
    <property type="match status" value="1"/>
</dbReference>
<dbReference type="InterPro" id="IPR012337">
    <property type="entry name" value="RNaseH-like_sf"/>
</dbReference>
<evidence type="ECO:0000259" key="11">
    <source>
        <dbReference type="PROSITE" id="PS50808"/>
    </source>
</evidence>
<gene>
    <name evidence="12" type="ORF">CRG98_045983</name>
</gene>
<evidence type="ECO:0000256" key="9">
    <source>
        <dbReference type="ARBA" id="ARBA00023242"/>
    </source>
</evidence>
<dbReference type="PANTHER" id="PTHR46481">
    <property type="entry name" value="ZINC FINGER BED DOMAIN-CONTAINING PROTEIN 4"/>
    <property type="match status" value="1"/>
</dbReference>
<evidence type="ECO:0000256" key="4">
    <source>
        <dbReference type="ARBA" id="ARBA00022771"/>
    </source>
</evidence>
<accession>A0A2I0HPG4</accession>
<sequence>MGLYTGGPSPCPDPCPTGSDPLFTVTCRLSASSEFRYRSETFRVGPISCPKSGTSTANVELRWSSPGDQRRAGLDPGPCSSLVSSYSVKSEVHVIMDLSDAVMFNSSRLKSVVWNDFDRVKKGDNLMAICKHCKKRMSGSGTSGTSHLRNHLMRCQRRGNHDIVQFASRGKKRGRPPALGNTSFNQDPKEEISPLAVIKPDDPIKDETVPVTALTSNFDQRRSQFDLARMIILHGYPLNMVEHIGFRRFVKNVQPLFELASSNKVEADCLEIYEKEKQKLFEMLDKLPGKISLALDVWSSSDDSLYFSLISHFIDDSWQLKKKILSFLKIDSSNTEDMQADSIMTCLMDWDIDRKLFSVTSDGSSTNTIVSRIKDRLMQNRFLFGNGQLFDVQCLASLLNLMVQHAMEALHEVIPKVRGSIRYVKSSRVMQEKFKQMTQRENIEGPKCLSLDNRLRWDSTYRMLEAALVYKGAFALLRENDPKFISWPSDVEWEKVGSVTGFLNVFLDIMNDFSRSKCPTANIYFPLICDIHLKLISWCESSDEFISSLAMKMRNEFDDYWERCSLGLAVAVFLDPRFKMKLVEYYFPQIYGSGAQERINNISNHIKALYNEHSIGSPLASADHCLAWQVDGSSGGISSPGSSSSNRLVGFEKFLNETSQSDGAKTDLDKYLEEPLFPRNVDFNVLNWWKVHTPRYPILSMMARNVLGIQMSKVSSESAFDLMGKILERDRSSLGAATLQALMCSQDWIGSELES</sequence>
<comment type="subunit">
    <text evidence="2">Homodimer.</text>
</comment>
<comment type="subcellular location">
    <subcellularLocation>
        <location evidence="1">Nucleus</location>
    </subcellularLocation>
</comment>